<protein>
    <recommendedName>
        <fullName evidence="9">Peptidyl-prolyl cis-trans isomerase</fullName>
        <ecNumber evidence="9">5.2.1.8</ecNumber>
    </recommendedName>
</protein>
<organism evidence="12">
    <name type="scientific">uncultured marine group II/III euryarchaeote KM3_134_C10</name>
    <dbReference type="NCBI Taxonomy" id="1457865"/>
    <lineage>
        <taxon>Archaea</taxon>
        <taxon>Methanobacteriati</taxon>
        <taxon>Methanobacteriota</taxon>
        <taxon>environmental samples</taxon>
    </lineage>
</organism>
<dbReference type="InterPro" id="IPR046357">
    <property type="entry name" value="PPIase_dom_sf"/>
</dbReference>
<dbReference type="GO" id="GO:0003755">
    <property type="term" value="F:peptidyl-prolyl cis-trans isomerase activity"/>
    <property type="evidence" value="ECO:0007669"/>
    <property type="project" value="UniProtKB-UniRule"/>
</dbReference>
<dbReference type="PANTHER" id="PTHR47861">
    <property type="entry name" value="FKBP-TYPE PEPTIDYL-PROLYL CIS-TRANS ISOMERASE SLYD"/>
    <property type="match status" value="1"/>
</dbReference>
<evidence type="ECO:0000259" key="11">
    <source>
        <dbReference type="PROSITE" id="PS50059"/>
    </source>
</evidence>
<evidence type="ECO:0000313" key="12">
    <source>
        <dbReference type="EMBL" id="AIF00507.1"/>
    </source>
</evidence>
<dbReference type="Gene3D" id="2.40.10.330">
    <property type="match status" value="1"/>
</dbReference>
<feature type="compositionally biased region" description="Basic and acidic residues" evidence="10">
    <location>
        <begin position="234"/>
        <end position="249"/>
    </location>
</feature>
<name>A0A075GEV5_9EURY</name>
<reference evidence="12" key="1">
    <citation type="journal article" date="2014" name="Genome Biol. Evol.">
        <title>Pangenome evidence for extensive interdomain horizontal transfer affecting lineage core and shell genes in uncultured planktonic thaumarchaeota and euryarchaeota.</title>
        <authorList>
            <person name="Deschamps P."/>
            <person name="Zivanovic Y."/>
            <person name="Moreira D."/>
            <person name="Rodriguez-Valera F."/>
            <person name="Lopez-Garcia P."/>
        </authorList>
    </citation>
    <scope>NUCLEOTIDE SEQUENCE</scope>
</reference>
<dbReference type="InterPro" id="IPR048261">
    <property type="entry name" value="SlpA/SlyD-like_ins_sf"/>
</dbReference>
<feature type="region of interest" description="Disordered" evidence="10">
    <location>
        <begin position="227"/>
        <end position="249"/>
    </location>
</feature>
<dbReference type="Gene3D" id="3.30.70.2210">
    <property type="match status" value="1"/>
</dbReference>
<evidence type="ECO:0000256" key="5">
    <source>
        <dbReference type="ARBA" id="ARBA00023110"/>
    </source>
</evidence>
<dbReference type="InterPro" id="IPR001179">
    <property type="entry name" value="PPIase_FKBP_dom"/>
</dbReference>
<sequence length="249" mass="28275">MEEGSIVYIDYDLYEVDSGKLIETTREETAKSNDVHEESRNYEPLCITIGAGALIPGFEESLEEAEVETDYDIEIPADKAYGERDPGAVEMLGPQQLARQVRDPDNLQVGGPVEIGGRKGTLVMFRAGRARIDFNHELAGKSLRYNYRITKVVEEKDEMVMTLLKMSTGSDDFEVEFDGDDVSITIPEFLGYDQSWGMAKFQLIRSLRDTVGAKTIVFRDVHQFREAAEEEEEEHVHDENCDHDHDEEE</sequence>
<evidence type="ECO:0000256" key="10">
    <source>
        <dbReference type="SAM" id="MobiDB-lite"/>
    </source>
</evidence>
<dbReference type="PROSITE" id="PS50059">
    <property type="entry name" value="FKBP_PPIASE"/>
    <property type="match status" value="1"/>
</dbReference>
<comment type="similarity">
    <text evidence="3 9">Belongs to the FKBP-type PPIase family.</text>
</comment>
<evidence type="ECO:0000256" key="1">
    <source>
        <dbReference type="ARBA" id="ARBA00000971"/>
    </source>
</evidence>
<keyword evidence="7 8" id="KW-0413">Isomerase</keyword>
<feature type="domain" description="PPIase FKBP-type" evidence="11">
    <location>
        <begin position="4"/>
        <end position="94"/>
    </location>
</feature>
<accession>A0A075GEV5</accession>
<evidence type="ECO:0000256" key="9">
    <source>
        <dbReference type="RuleBase" id="RU003915"/>
    </source>
</evidence>
<evidence type="ECO:0000256" key="3">
    <source>
        <dbReference type="ARBA" id="ARBA00006577"/>
    </source>
</evidence>
<dbReference type="GO" id="GO:0042026">
    <property type="term" value="P:protein refolding"/>
    <property type="evidence" value="ECO:0007669"/>
    <property type="project" value="UniProtKB-ARBA"/>
</dbReference>
<keyword evidence="5 8" id="KW-0697">Rotamase</keyword>
<dbReference type="Pfam" id="PF00254">
    <property type="entry name" value="FKBP_C"/>
    <property type="match status" value="1"/>
</dbReference>
<dbReference type="SUPFAM" id="SSF54534">
    <property type="entry name" value="FKBP-like"/>
    <property type="match status" value="1"/>
</dbReference>
<comment type="catalytic activity">
    <reaction evidence="1 8 9">
        <text>[protein]-peptidylproline (omega=180) = [protein]-peptidylproline (omega=0)</text>
        <dbReference type="Rhea" id="RHEA:16237"/>
        <dbReference type="Rhea" id="RHEA-COMP:10747"/>
        <dbReference type="Rhea" id="RHEA-COMP:10748"/>
        <dbReference type="ChEBI" id="CHEBI:83833"/>
        <dbReference type="ChEBI" id="CHEBI:83834"/>
        <dbReference type="EC" id="5.2.1.8"/>
    </reaction>
</comment>
<evidence type="ECO:0000256" key="4">
    <source>
        <dbReference type="ARBA" id="ARBA00022490"/>
    </source>
</evidence>
<evidence type="ECO:0000256" key="2">
    <source>
        <dbReference type="ARBA" id="ARBA00004496"/>
    </source>
</evidence>
<evidence type="ECO:0000256" key="8">
    <source>
        <dbReference type="PROSITE-ProRule" id="PRU00277"/>
    </source>
</evidence>
<dbReference type="Gene3D" id="3.10.50.40">
    <property type="match status" value="1"/>
</dbReference>
<dbReference type="EMBL" id="KF900593">
    <property type="protein sequence ID" value="AIF00507.1"/>
    <property type="molecule type" value="Genomic_DNA"/>
</dbReference>
<proteinExistence type="inferred from homology"/>
<dbReference type="GO" id="GO:0005737">
    <property type="term" value="C:cytoplasm"/>
    <property type="evidence" value="ECO:0007669"/>
    <property type="project" value="UniProtKB-SubCell"/>
</dbReference>
<dbReference type="PANTHER" id="PTHR47861:SF3">
    <property type="entry name" value="FKBP-TYPE PEPTIDYL-PROLYL CIS-TRANS ISOMERASE SLYD"/>
    <property type="match status" value="1"/>
</dbReference>
<evidence type="ECO:0000256" key="7">
    <source>
        <dbReference type="ARBA" id="ARBA00023235"/>
    </source>
</evidence>
<evidence type="ECO:0000256" key="6">
    <source>
        <dbReference type="ARBA" id="ARBA00023186"/>
    </source>
</evidence>
<dbReference type="EC" id="5.2.1.8" evidence="9"/>
<keyword evidence="6" id="KW-0143">Chaperone</keyword>
<comment type="subcellular location">
    <subcellularLocation>
        <location evidence="2">Cytoplasm</location>
    </subcellularLocation>
</comment>
<dbReference type="AlphaFoldDB" id="A0A075GEV5"/>
<keyword evidence="4" id="KW-0963">Cytoplasm</keyword>